<keyword evidence="4" id="KW-0813">Transport</keyword>
<dbReference type="Proteomes" id="UP001596512">
    <property type="component" value="Unassembled WGS sequence"/>
</dbReference>
<evidence type="ECO:0000256" key="8">
    <source>
        <dbReference type="ARBA" id="ARBA00022989"/>
    </source>
</evidence>
<evidence type="ECO:0000256" key="4">
    <source>
        <dbReference type="ARBA" id="ARBA00022448"/>
    </source>
</evidence>
<evidence type="ECO:0000256" key="7">
    <source>
        <dbReference type="ARBA" id="ARBA00022692"/>
    </source>
</evidence>
<comment type="similarity">
    <text evidence="3 10">Belongs to the binding-protein-dependent transport system permease family. CysTW subfamily.</text>
</comment>
<evidence type="ECO:0000313" key="13">
    <source>
        <dbReference type="Proteomes" id="UP001596512"/>
    </source>
</evidence>
<dbReference type="InterPro" id="IPR005672">
    <property type="entry name" value="Phosphate_PstA"/>
</dbReference>
<dbReference type="CDD" id="cd06261">
    <property type="entry name" value="TM_PBP2"/>
    <property type="match status" value="1"/>
</dbReference>
<evidence type="ECO:0000313" key="12">
    <source>
        <dbReference type="EMBL" id="MFC7613941.1"/>
    </source>
</evidence>
<organism evidence="12 13">
    <name type="scientific">Actinokineospora soli</name>
    <dbReference type="NCBI Taxonomy" id="1048753"/>
    <lineage>
        <taxon>Bacteria</taxon>
        <taxon>Bacillati</taxon>
        <taxon>Actinomycetota</taxon>
        <taxon>Actinomycetes</taxon>
        <taxon>Pseudonocardiales</taxon>
        <taxon>Pseudonocardiaceae</taxon>
        <taxon>Actinokineospora</taxon>
    </lineage>
</organism>
<evidence type="ECO:0000256" key="6">
    <source>
        <dbReference type="ARBA" id="ARBA00022592"/>
    </source>
</evidence>
<dbReference type="InterPro" id="IPR051408">
    <property type="entry name" value="Phosphate_transprt_permease"/>
</dbReference>
<feature type="transmembrane region" description="Helical" evidence="10">
    <location>
        <begin position="20"/>
        <end position="37"/>
    </location>
</feature>
<sequence length="360" mass="37425">MSAAVEVRRDTRSGRGADTTALLGSLVAAIALTGLLFDQIAPFSGVVGFVVIAYPVFLALYALLLSLGEDGLAVRDRLASVVVSSLAVVAGLALAAIIAYPVIEGWDPLWLGNFYTEDMSNAGPLDPIEVGGILHAAVGTLWQITIALAVTVPLGLTCALFLNETRGAFTRLVRTIVEAMTALPSIVAGLFIFASLVLSLGVERSGLAAGCAISVMMLPIMIRAADVVIRLVPSSLREASLALGAGQLRTAWHVVLPTARSGLTTSVLLATARGVGETSPVLITAGYTQYLNWDPTVDAQVSLPLATFTLVSSSEPSMQERGFGAAAVLIVLVLVLFGLARLIGGRAPGAPARRLTRRKA</sequence>
<keyword evidence="5 10" id="KW-1003">Cell membrane</keyword>
<comment type="function">
    <text evidence="1">Part of the binding-protein-dependent transport system for phosphate; probably responsible for the translocation of the substrate across the membrane.</text>
</comment>
<evidence type="ECO:0000256" key="2">
    <source>
        <dbReference type="ARBA" id="ARBA00004651"/>
    </source>
</evidence>
<evidence type="ECO:0000256" key="10">
    <source>
        <dbReference type="RuleBase" id="RU363043"/>
    </source>
</evidence>
<evidence type="ECO:0000256" key="5">
    <source>
        <dbReference type="ARBA" id="ARBA00022475"/>
    </source>
</evidence>
<proteinExistence type="inferred from homology"/>
<dbReference type="PANTHER" id="PTHR42922:SF1">
    <property type="entry name" value="PHOSPHATE TRANSPORT SYSTEM PERMEASE PROTEIN PSTA"/>
    <property type="match status" value="1"/>
</dbReference>
<dbReference type="PROSITE" id="PS50928">
    <property type="entry name" value="ABC_TM1"/>
    <property type="match status" value="1"/>
</dbReference>
<dbReference type="Pfam" id="PF00528">
    <property type="entry name" value="BPD_transp_1"/>
    <property type="match status" value="1"/>
</dbReference>
<feature type="transmembrane region" description="Helical" evidence="10">
    <location>
        <begin position="78"/>
        <end position="103"/>
    </location>
</feature>
<name>A0ABW2TM83_9PSEU</name>
<feature type="transmembrane region" description="Helical" evidence="10">
    <location>
        <begin position="182"/>
        <end position="201"/>
    </location>
</feature>
<feature type="transmembrane region" description="Helical" evidence="10">
    <location>
        <begin position="141"/>
        <end position="162"/>
    </location>
</feature>
<feature type="transmembrane region" description="Helical" evidence="10">
    <location>
        <begin position="323"/>
        <end position="343"/>
    </location>
</feature>
<dbReference type="PANTHER" id="PTHR42922">
    <property type="entry name" value="PHOSPHATE TRANSPORT SYSTEM PERMEASE PROTEIN PSTA"/>
    <property type="match status" value="1"/>
</dbReference>
<dbReference type="Gene3D" id="1.10.3720.10">
    <property type="entry name" value="MetI-like"/>
    <property type="match status" value="1"/>
</dbReference>
<dbReference type="EMBL" id="JBHTEY010000004">
    <property type="protein sequence ID" value="MFC7613941.1"/>
    <property type="molecule type" value="Genomic_DNA"/>
</dbReference>
<evidence type="ECO:0000256" key="1">
    <source>
        <dbReference type="ARBA" id="ARBA00003510"/>
    </source>
</evidence>
<gene>
    <name evidence="12" type="primary">pstA</name>
    <name evidence="12" type="ORF">ACFQV2_10645</name>
</gene>
<reference evidence="13" key="1">
    <citation type="journal article" date="2019" name="Int. J. Syst. Evol. Microbiol.">
        <title>The Global Catalogue of Microorganisms (GCM) 10K type strain sequencing project: providing services to taxonomists for standard genome sequencing and annotation.</title>
        <authorList>
            <consortium name="The Broad Institute Genomics Platform"/>
            <consortium name="The Broad Institute Genome Sequencing Center for Infectious Disease"/>
            <person name="Wu L."/>
            <person name="Ma J."/>
        </authorList>
    </citation>
    <scope>NUCLEOTIDE SEQUENCE [LARGE SCALE GENOMIC DNA]</scope>
    <source>
        <strain evidence="13">JCM 17695</strain>
    </source>
</reference>
<accession>A0ABW2TM83</accession>
<evidence type="ECO:0000256" key="9">
    <source>
        <dbReference type="ARBA" id="ARBA00023136"/>
    </source>
</evidence>
<evidence type="ECO:0000256" key="3">
    <source>
        <dbReference type="ARBA" id="ARBA00007069"/>
    </source>
</evidence>
<keyword evidence="9 10" id="KW-0472">Membrane</keyword>
<comment type="subcellular location">
    <subcellularLocation>
        <location evidence="2 10">Cell membrane</location>
        <topology evidence="2 10">Multi-pass membrane protein</topology>
    </subcellularLocation>
</comment>
<dbReference type="NCBIfam" id="TIGR00974">
    <property type="entry name" value="3a0107s02c"/>
    <property type="match status" value="1"/>
</dbReference>
<keyword evidence="13" id="KW-1185">Reference proteome</keyword>
<feature type="domain" description="ABC transmembrane type-1" evidence="11">
    <location>
        <begin position="137"/>
        <end position="340"/>
    </location>
</feature>
<comment type="caution">
    <text evidence="12">The sequence shown here is derived from an EMBL/GenBank/DDBJ whole genome shotgun (WGS) entry which is preliminary data.</text>
</comment>
<keyword evidence="6" id="KW-0592">Phosphate transport</keyword>
<dbReference type="SUPFAM" id="SSF161098">
    <property type="entry name" value="MetI-like"/>
    <property type="match status" value="1"/>
</dbReference>
<feature type="transmembrane region" description="Helical" evidence="10">
    <location>
        <begin position="43"/>
        <end position="66"/>
    </location>
</feature>
<protein>
    <recommendedName>
        <fullName evidence="10">Phosphate transport system permease protein PstA</fullName>
    </recommendedName>
</protein>
<dbReference type="InterPro" id="IPR000515">
    <property type="entry name" value="MetI-like"/>
</dbReference>
<keyword evidence="8 10" id="KW-1133">Transmembrane helix</keyword>
<evidence type="ECO:0000259" key="11">
    <source>
        <dbReference type="PROSITE" id="PS50928"/>
    </source>
</evidence>
<keyword evidence="7 10" id="KW-0812">Transmembrane</keyword>
<dbReference type="InterPro" id="IPR035906">
    <property type="entry name" value="MetI-like_sf"/>
</dbReference>